<evidence type="ECO:0000313" key="4">
    <source>
        <dbReference type="Proteomes" id="UP000001038"/>
    </source>
</evidence>
<feature type="signal peptide" evidence="2">
    <location>
        <begin position="1"/>
        <end position="18"/>
    </location>
</feature>
<reference evidence="3" key="3">
    <citation type="submission" date="2025-09" db="UniProtKB">
        <authorList>
            <consortium name="Ensembl"/>
        </authorList>
    </citation>
    <scope>IDENTIFICATION</scope>
    <source>
        <strain evidence="3">Hd-rR</strain>
    </source>
</reference>
<dbReference type="PANTHER" id="PTHR11220">
    <property type="entry name" value="HEME-BINDING PROTEIN-RELATED"/>
    <property type="match status" value="1"/>
</dbReference>
<dbReference type="GO" id="GO:0005737">
    <property type="term" value="C:cytoplasm"/>
    <property type="evidence" value="ECO:0000318"/>
    <property type="project" value="GO_Central"/>
</dbReference>
<dbReference type="GeneTree" id="ENSGT01120000272413"/>
<dbReference type="SUPFAM" id="SSF55136">
    <property type="entry name" value="Probable bacterial effector-binding domain"/>
    <property type="match status" value="1"/>
</dbReference>
<gene>
    <name evidence="3" type="primary">LOC101154833</name>
</gene>
<comment type="similarity">
    <text evidence="1">Belongs to the HEBP family.</text>
</comment>
<evidence type="ECO:0000256" key="2">
    <source>
        <dbReference type="SAM" id="SignalP"/>
    </source>
</evidence>
<dbReference type="STRING" id="8090.ENSORLP00000037829"/>
<sequence>MELQLLVALLLLLPSCGGQSSQHCHGQPCPQYQVLEANKDFEVRQYPPNDWLSTEVEGSDLAAFLAARSRLKDFCEKSKKAGQPCPDAWPAIITVSKEGQDEEVTLSWFLPPETKLQTFDTSVSLQHRDAAILFVSSFDGFPGLSGAQDHVDILKKSVAKAGRKFKPHTFTGAGYDTYLASSHYNEVWVYAA</sequence>
<dbReference type="Pfam" id="PF04832">
    <property type="entry name" value="SOUL"/>
    <property type="match status" value="1"/>
</dbReference>
<dbReference type="PANTHER" id="PTHR11220:SF69">
    <property type="entry name" value="HEME-BINDING PROTEIN 2"/>
    <property type="match status" value="1"/>
</dbReference>
<keyword evidence="4" id="KW-1185">Reference proteome</keyword>
<dbReference type="Bgee" id="ENSORLG00000023365">
    <property type="expression patterns" value="Expressed in gastrula and 6 other cell types or tissues"/>
</dbReference>
<dbReference type="InParanoid" id="A0A3B3I250"/>
<reference evidence="3 4" key="1">
    <citation type="journal article" date="2007" name="Nature">
        <title>The medaka draft genome and insights into vertebrate genome evolution.</title>
        <authorList>
            <person name="Kasahara M."/>
            <person name="Naruse K."/>
            <person name="Sasaki S."/>
            <person name="Nakatani Y."/>
            <person name="Qu W."/>
            <person name="Ahsan B."/>
            <person name="Yamada T."/>
            <person name="Nagayasu Y."/>
            <person name="Doi K."/>
            <person name="Kasai Y."/>
            <person name="Jindo T."/>
            <person name="Kobayashi D."/>
            <person name="Shimada A."/>
            <person name="Toyoda A."/>
            <person name="Kuroki Y."/>
            <person name="Fujiyama A."/>
            <person name="Sasaki T."/>
            <person name="Shimizu A."/>
            <person name="Asakawa S."/>
            <person name="Shimizu N."/>
            <person name="Hashimoto S."/>
            <person name="Yang J."/>
            <person name="Lee Y."/>
            <person name="Matsushima K."/>
            <person name="Sugano S."/>
            <person name="Sakaizumi M."/>
            <person name="Narita T."/>
            <person name="Ohishi K."/>
            <person name="Haga S."/>
            <person name="Ohta F."/>
            <person name="Nomoto H."/>
            <person name="Nogata K."/>
            <person name="Morishita T."/>
            <person name="Endo T."/>
            <person name="Shin-I T."/>
            <person name="Takeda H."/>
            <person name="Morishita S."/>
            <person name="Kohara Y."/>
        </authorList>
    </citation>
    <scope>NUCLEOTIDE SEQUENCE [LARGE SCALE GENOMIC DNA]</scope>
    <source>
        <strain evidence="3 4">Hd-rR</strain>
    </source>
</reference>
<dbReference type="Proteomes" id="UP000001038">
    <property type="component" value="Chromosome 8"/>
</dbReference>
<dbReference type="GO" id="GO:0020037">
    <property type="term" value="F:heme binding"/>
    <property type="evidence" value="ECO:0000318"/>
    <property type="project" value="GO_Central"/>
</dbReference>
<dbReference type="AlphaFoldDB" id="A0A3B3I250"/>
<dbReference type="InterPro" id="IPR011256">
    <property type="entry name" value="Reg_factor_effector_dom_sf"/>
</dbReference>
<keyword evidence="2" id="KW-0732">Signal</keyword>
<dbReference type="Ensembl" id="ENSORLT00000031309.1">
    <property type="protein sequence ID" value="ENSORLP00000037829.1"/>
    <property type="gene ID" value="ENSORLG00000023365.1"/>
</dbReference>
<proteinExistence type="inferred from homology"/>
<dbReference type="InterPro" id="IPR006917">
    <property type="entry name" value="SOUL_heme-bd"/>
</dbReference>
<dbReference type="Gene3D" id="3.20.80.10">
    <property type="entry name" value="Regulatory factor, effector binding domain"/>
    <property type="match status" value="1"/>
</dbReference>
<protein>
    <submittedName>
        <fullName evidence="3">Uncharacterized protein</fullName>
    </submittedName>
</protein>
<dbReference type="OMA" id="HYNEVWV"/>
<dbReference type="GeneID" id="101154833"/>
<dbReference type="KEGG" id="ola:101154833"/>
<evidence type="ECO:0000313" key="3">
    <source>
        <dbReference type="Ensembl" id="ENSORLP00000037829.1"/>
    </source>
</evidence>
<organism evidence="3 4">
    <name type="scientific">Oryzias latipes</name>
    <name type="common">Japanese rice fish</name>
    <name type="synonym">Japanese killifish</name>
    <dbReference type="NCBI Taxonomy" id="8090"/>
    <lineage>
        <taxon>Eukaryota</taxon>
        <taxon>Metazoa</taxon>
        <taxon>Chordata</taxon>
        <taxon>Craniata</taxon>
        <taxon>Vertebrata</taxon>
        <taxon>Euteleostomi</taxon>
        <taxon>Actinopterygii</taxon>
        <taxon>Neopterygii</taxon>
        <taxon>Teleostei</taxon>
        <taxon>Neoteleostei</taxon>
        <taxon>Acanthomorphata</taxon>
        <taxon>Ovalentaria</taxon>
        <taxon>Atherinomorphae</taxon>
        <taxon>Beloniformes</taxon>
        <taxon>Adrianichthyidae</taxon>
        <taxon>Oryziinae</taxon>
        <taxon>Oryzias</taxon>
    </lineage>
</organism>
<reference evidence="3" key="2">
    <citation type="submission" date="2025-08" db="UniProtKB">
        <authorList>
            <consortium name="Ensembl"/>
        </authorList>
    </citation>
    <scope>IDENTIFICATION</scope>
    <source>
        <strain evidence="3">Hd-rR</strain>
    </source>
</reference>
<feature type="chain" id="PRO_5017297962" evidence="2">
    <location>
        <begin position="19"/>
        <end position="192"/>
    </location>
</feature>
<dbReference type="OrthoDB" id="6424451at2759"/>
<name>A0A3B3I250_ORYLA</name>
<accession>A0A3B3I250</accession>
<evidence type="ECO:0000256" key="1">
    <source>
        <dbReference type="ARBA" id="ARBA00009817"/>
    </source>
</evidence>